<dbReference type="InterPro" id="IPR025110">
    <property type="entry name" value="AMP-bd_C"/>
</dbReference>
<proteinExistence type="inferred from homology"/>
<feature type="region of interest" description="Disordered" evidence="7">
    <location>
        <begin position="187"/>
        <end position="220"/>
    </location>
</feature>
<dbReference type="Pfam" id="PF00501">
    <property type="entry name" value="AMP-binding"/>
    <property type="match status" value="1"/>
</dbReference>
<feature type="compositionally biased region" description="Low complexity" evidence="7">
    <location>
        <begin position="652"/>
        <end position="664"/>
    </location>
</feature>
<evidence type="ECO:0000259" key="10">
    <source>
        <dbReference type="Pfam" id="PF13193"/>
    </source>
</evidence>
<dbReference type="Proteomes" id="UP001151287">
    <property type="component" value="Unassembled WGS sequence"/>
</dbReference>
<feature type="compositionally biased region" description="Basic residues" evidence="7">
    <location>
        <begin position="665"/>
        <end position="678"/>
    </location>
</feature>
<dbReference type="PANTHER" id="PTHR43767:SF1">
    <property type="entry name" value="NONRIBOSOMAL PEPTIDE SYNTHASE PES1 (EUROFUNG)-RELATED"/>
    <property type="match status" value="1"/>
</dbReference>
<evidence type="ECO:0000256" key="2">
    <source>
        <dbReference type="ARBA" id="ARBA00012959"/>
    </source>
</evidence>
<comment type="similarity">
    <text evidence="1">Belongs to the ATP-dependent AMP-binding enzyme family.</text>
</comment>
<dbReference type="Gene3D" id="3.30.70.100">
    <property type="match status" value="1"/>
</dbReference>
<protein>
    <recommendedName>
        <fullName evidence="2">4-coumarate--CoA ligase</fullName>
        <ecNumber evidence="2">6.2.1.12</ecNumber>
    </recommendedName>
</protein>
<dbReference type="Pfam" id="PF03992">
    <property type="entry name" value="ABM"/>
    <property type="match status" value="1"/>
</dbReference>
<dbReference type="InterPro" id="IPR042099">
    <property type="entry name" value="ANL_N_sf"/>
</dbReference>
<keyword evidence="12" id="KW-1185">Reference proteome</keyword>
<feature type="region of interest" description="Disordered" evidence="7">
    <location>
        <begin position="536"/>
        <end position="556"/>
    </location>
</feature>
<dbReference type="PANTHER" id="PTHR43767">
    <property type="entry name" value="LONG-CHAIN-FATTY-ACID--COA LIGASE"/>
    <property type="match status" value="1"/>
</dbReference>
<dbReference type="Gene3D" id="3.40.50.12780">
    <property type="entry name" value="N-terminal domain of ligase-like"/>
    <property type="match status" value="1"/>
</dbReference>
<evidence type="ECO:0000313" key="12">
    <source>
        <dbReference type="Proteomes" id="UP001151287"/>
    </source>
</evidence>
<dbReference type="OrthoDB" id="288590at2759"/>
<dbReference type="PROSITE" id="PS00455">
    <property type="entry name" value="AMP_BINDING"/>
    <property type="match status" value="1"/>
</dbReference>
<dbReference type="SUPFAM" id="SSF54909">
    <property type="entry name" value="Dimeric alpha+beta barrel"/>
    <property type="match status" value="1"/>
</dbReference>
<comment type="catalytic activity">
    <reaction evidence="5">
        <text>(E)-4-coumaroyl-AMP + CoA = (E)-4-coumaroyl-CoA + AMP + H(+)</text>
        <dbReference type="Rhea" id="RHEA:72423"/>
        <dbReference type="ChEBI" id="CHEBI:15378"/>
        <dbReference type="ChEBI" id="CHEBI:57287"/>
        <dbReference type="ChEBI" id="CHEBI:85008"/>
        <dbReference type="ChEBI" id="CHEBI:192348"/>
        <dbReference type="ChEBI" id="CHEBI:456215"/>
    </reaction>
    <physiologicalReaction direction="left-to-right" evidence="5">
        <dbReference type="Rhea" id="RHEA:72424"/>
    </physiologicalReaction>
</comment>
<dbReference type="InterPro" id="IPR000873">
    <property type="entry name" value="AMP-dep_synth/lig_dom"/>
</dbReference>
<evidence type="ECO:0000256" key="7">
    <source>
        <dbReference type="SAM" id="MobiDB-lite"/>
    </source>
</evidence>
<feature type="domain" description="AMP-binding enzyme C-terminal" evidence="10">
    <location>
        <begin position="456"/>
        <end position="530"/>
    </location>
</feature>
<feature type="domain" description="ABM" evidence="9">
    <location>
        <begin position="743"/>
        <end position="816"/>
    </location>
</feature>
<dbReference type="CDD" id="cd04433">
    <property type="entry name" value="AFD_class_I"/>
    <property type="match status" value="1"/>
</dbReference>
<evidence type="ECO:0000256" key="5">
    <source>
        <dbReference type="ARBA" id="ARBA00034223"/>
    </source>
</evidence>
<organism evidence="11 12">
    <name type="scientific">Rhynchospora breviuscula</name>
    <dbReference type="NCBI Taxonomy" id="2022672"/>
    <lineage>
        <taxon>Eukaryota</taxon>
        <taxon>Viridiplantae</taxon>
        <taxon>Streptophyta</taxon>
        <taxon>Embryophyta</taxon>
        <taxon>Tracheophyta</taxon>
        <taxon>Spermatophyta</taxon>
        <taxon>Magnoliopsida</taxon>
        <taxon>Liliopsida</taxon>
        <taxon>Poales</taxon>
        <taxon>Cyperaceae</taxon>
        <taxon>Cyperoideae</taxon>
        <taxon>Rhynchosporeae</taxon>
        <taxon>Rhynchospora</taxon>
    </lineage>
</organism>
<feature type="region of interest" description="Disordered" evidence="7">
    <location>
        <begin position="651"/>
        <end position="690"/>
    </location>
</feature>
<comment type="caution">
    <text evidence="11">The sequence shown here is derived from an EMBL/GenBank/DDBJ whole genome shotgun (WGS) entry which is preliminary data.</text>
</comment>
<evidence type="ECO:0000256" key="6">
    <source>
        <dbReference type="ARBA" id="ARBA00034252"/>
    </source>
</evidence>
<comment type="catalytic activity">
    <reaction evidence="6">
        <text>(E)-4-coumarate + ATP + CoA = (E)-4-coumaroyl-CoA + AMP + diphosphate</text>
        <dbReference type="Rhea" id="RHEA:19641"/>
        <dbReference type="ChEBI" id="CHEBI:12876"/>
        <dbReference type="ChEBI" id="CHEBI:30616"/>
        <dbReference type="ChEBI" id="CHEBI:33019"/>
        <dbReference type="ChEBI" id="CHEBI:57287"/>
        <dbReference type="ChEBI" id="CHEBI:85008"/>
        <dbReference type="ChEBI" id="CHEBI:456215"/>
        <dbReference type="EC" id="6.2.1.12"/>
    </reaction>
    <physiologicalReaction direction="left-to-right" evidence="6">
        <dbReference type="Rhea" id="RHEA:19642"/>
    </physiologicalReaction>
</comment>
<sequence length="853" mass="92599">MPDKLSELAQRASAPAVSLKVLAQSGIVRPHSPLALARTVRSLQQWGMGIAGGFGSTAARFPERVAIVDELGELTYAEVERRGNAVADSLARMGVSEGDSVAVLVRNHRGFLDAAVGIARVGADALYLNTAFAAPQLGEVCEREKPAVIIHDQEFDELIDKAGVSQQRVLAWVDDDAGERPTLEAMIRDGDAGPRTPPSSPGRSVILTSGTTGTPKGAPRGAGNLGAAVALLSRIPLRAGWRCHIAAPLFHTWGWAHLQLAMLLGTTCVLRRTFDPEQFLKTLDSERCDSAAVIPVMLQRAMRLPQETRDSVDVSRLKVVAVSGSALPGDLATDWMDQFGDNIYNTYGSTEVAWASIATPEDLRTAPGTAGRPPVNTVVRLFDSEDHEVPQGEAGRIFVGNSMLFEGYTGGGTKDSIDGLMSSGDIGRFDEDGRLFIEGRDDEMIVSGGENVFPQEVEDVIAKMDGVDEVAAIGVDDEEFGKRLRAFVVRSDDSLDEDAVKAHVKSNLARYKVPRDVVFLDELPRNATGKILKRELEDGETEAPPHGRRAPAARGARGAGGVLPVRVLRHLRRGADRAAGPPRRAGERRLLAAHRLVRPGLQPARCGRPRRAVLPDALRLLAARRGVSSFRRLRRRARLRRALELPRRTRRGGAVVGAQPGRAGARPRRPRRRRTPARGHREAAPAGAGLDHLRPVSASRLGGARSAGTLVLVATAGDPRRQRSQLFSPRTFSAFDPCYAHVYLIVVKFRTRPEWTDRWLDLVDDFTTATRAEPGNLWFEWSRSVDDPAEFVLLEAFTDEGAEAHVASEHFARATARMGQALLQTPKIVSRQVDGHGWDEMGEVLVEGAHDGS</sequence>
<accession>A0A9P9Z869</accession>
<dbReference type="Pfam" id="PF13193">
    <property type="entry name" value="AMP-binding_C"/>
    <property type="match status" value="1"/>
</dbReference>
<dbReference type="InterPro" id="IPR020845">
    <property type="entry name" value="AMP-binding_CS"/>
</dbReference>
<evidence type="ECO:0000259" key="8">
    <source>
        <dbReference type="Pfam" id="PF00501"/>
    </source>
</evidence>
<keyword evidence="3" id="KW-0436">Ligase</keyword>
<comment type="catalytic activity">
    <reaction evidence="4">
        <text>(E)-4-coumarate + ATP + H(+) = (E)-4-coumaroyl-AMP + diphosphate</text>
        <dbReference type="Rhea" id="RHEA:72419"/>
        <dbReference type="ChEBI" id="CHEBI:12876"/>
        <dbReference type="ChEBI" id="CHEBI:15378"/>
        <dbReference type="ChEBI" id="CHEBI:30616"/>
        <dbReference type="ChEBI" id="CHEBI:33019"/>
        <dbReference type="ChEBI" id="CHEBI:192348"/>
    </reaction>
    <physiologicalReaction direction="left-to-right" evidence="4">
        <dbReference type="Rhea" id="RHEA:72420"/>
    </physiologicalReaction>
</comment>
<evidence type="ECO:0000256" key="1">
    <source>
        <dbReference type="ARBA" id="ARBA00006432"/>
    </source>
</evidence>
<dbReference type="Gene3D" id="3.30.300.30">
    <property type="match status" value="1"/>
</dbReference>
<evidence type="ECO:0000256" key="3">
    <source>
        <dbReference type="ARBA" id="ARBA00022598"/>
    </source>
</evidence>
<gene>
    <name evidence="11" type="ORF">LUZ63_020444</name>
</gene>
<dbReference type="AlphaFoldDB" id="A0A9P9Z869"/>
<dbReference type="InterPro" id="IPR045851">
    <property type="entry name" value="AMP-bd_C_sf"/>
</dbReference>
<name>A0A9P9Z869_9POAL</name>
<dbReference type="EMBL" id="JAMQYH010000041">
    <property type="protein sequence ID" value="KAJ1684151.1"/>
    <property type="molecule type" value="Genomic_DNA"/>
</dbReference>
<dbReference type="InterPro" id="IPR050237">
    <property type="entry name" value="ATP-dep_AMP-bd_enzyme"/>
</dbReference>
<dbReference type="GO" id="GO:0106290">
    <property type="term" value="F:trans-cinnamate-CoA ligase activity"/>
    <property type="evidence" value="ECO:0007669"/>
    <property type="project" value="UniProtKB-ARBA"/>
</dbReference>
<dbReference type="FunFam" id="3.30.300.30:FF:000008">
    <property type="entry name" value="2,3-dihydroxybenzoate-AMP ligase"/>
    <property type="match status" value="1"/>
</dbReference>
<evidence type="ECO:0000259" key="9">
    <source>
        <dbReference type="Pfam" id="PF03992"/>
    </source>
</evidence>
<evidence type="ECO:0000313" key="11">
    <source>
        <dbReference type="EMBL" id="KAJ1684151.1"/>
    </source>
</evidence>
<dbReference type="GO" id="GO:0016207">
    <property type="term" value="F:4-coumarate-CoA ligase activity"/>
    <property type="evidence" value="ECO:0007669"/>
    <property type="project" value="UniProtKB-EC"/>
</dbReference>
<feature type="domain" description="AMP-dependent synthetase/ligase" evidence="8">
    <location>
        <begin position="57"/>
        <end position="408"/>
    </location>
</feature>
<dbReference type="SUPFAM" id="SSF56801">
    <property type="entry name" value="Acetyl-CoA synthetase-like"/>
    <property type="match status" value="1"/>
</dbReference>
<evidence type="ECO:0000256" key="4">
    <source>
        <dbReference type="ARBA" id="ARBA00034219"/>
    </source>
</evidence>
<dbReference type="EC" id="6.2.1.12" evidence="2"/>
<dbReference type="GO" id="GO:0009698">
    <property type="term" value="P:phenylpropanoid metabolic process"/>
    <property type="evidence" value="ECO:0007669"/>
    <property type="project" value="UniProtKB-ARBA"/>
</dbReference>
<reference evidence="11" key="1">
    <citation type="journal article" date="2022" name="Cell">
        <title>Repeat-based holocentromeres influence genome architecture and karyotype evolution.</title>
        <authorList>
            <person name="Hofstatter P.G."/>
            <person name="Thangavel G."/>
            <person name="Lux T."/>
            <person name="Neumann P."/>
            <person name="Vondrak T."/>
            <person name="Novak P."/>
            <person name="Zhang M."/>
            <person name="Costa L."/>
            <person name="Castellani M."/>
            <person name="Scott A."/>
            <person name="Toegelov H."/>
            <person name="Fuchs J."/>
            <person name="Mata-Sucre Y."/>
            <person name="Dias Y."/>
            <person name="Vanzela A.L.L."/>
            <person name="Huettel B."/>
            <person name="Almeida C.C.S."/>
            <person name="Simkova H."/>
            <person name="Souza G."/>
            <person name="Pedrosa-Harand A."/>
            <person name="Macas J."/>
            <person name="Mayer K.F.X."/>
            <person name="Houben A."/>
            <person name="Marques A."/>
        </authorList>
    </citation>
    <scope>NUCLEOTIDE SEQUENCE</scope>
    <source>
        <strain evidence="11">RhyBre1mFocal</strain>
    </source>
</reference>
<dbReference type="InterPro" id="IPR011008">
    <property type="entry name" value="Dimeric_a/b-barrel"/>
</dbReference>
<dbReference type="InterPro" id="IPR007138">
    <property type="entry name" value="ABM_dom"/>
</dbReference>